<protein>
    <submittedName>
        <fullName evidence="6">NnrU family protein</fullName>
    </submittedName>
</protein>
<dbReference type="AlphaFoldDB" id="A0A9X3B7G4"/>
<keyword evidence="7" id="KW-1185">Reference proteome</keyword>
<dbReference type="PANTHER" id="PTHR12714:SF9">
    <property type="entry name" value="PROTEIN-S-ISOPRENYLCYSTEINE O-METHYLTRANSFERASE"/>
    <property type="match status" value="1"/>
</dbReference>
<dbReference type="RefSeq" id="WP_279296612.1">
    <property type="nucleotide sequence ID" value="NZ_JAOTIF010000004.1"/>
</dbReference>
<accession>A0A9X3B7G4</accession>
<evidence type="ECO:0000256" key="3">
    <source>
        <dbReference type="ARBA" id="ARBA00022989"/>
    </source>
</evidence>
<evidence type="ECO:0000256" key="5">
    <source>
        <dbReference type="SAM" id="Phobius"/>
    </source>
</evidence>
<evidence type="ECO:0000256" key="4">
    <source>
        <dbReference type="ARBA" id="ARBA00023136"/>
    </source>
</evidence>
<sequence>MVKEHAILAILWMGYCAIHSILASSRAKKMAGSILKEHFKYYRLYYSLFAFIGLVSLLYYLTRMHSYLLLTRTTIYYIIGSIMGLGGLTVMFICIKKYFVQLSGLKSLYIEEKASSELMITGIHTYLRHPLYAGTFLFIWGLWILFPYLSLLISNIIITIYTIIGIGWEERKLVKEFGESYVRYKMKVPKLIPSLRKGGGGKLNK</sequence>
<name>A0A9X3B7G4_9BACT</name>
<feature type="transmembrane region" description="Helical" evidence="5">
    <location>
        <begin position="74"/>
        <end position="95"/>
    </location>
</feature>
<dbReference type="Gene3D" id="1.20.120.1630">
    <property type="match status" value="1"/>
</dbReference>
<comment type="caution">
    <text evidence="6">The sequence shown here is derived from an EMBL/GenBank/DDBJ whole genome shotgun (WGS) entry which is preliminary data.</text>
</comment>
<keyword evidence="2 5" id="KW-0812">Transmembrane</keyword>
<evidence type="ECO:0000256" key="2">
    <source>
        <dbReference type="ARBA" id="ARBA00022692"/>
    </source>
</evidence>
<feature type="transmembrane region" description="Helical" evidence="5">
    <location>
        <begin position="6"/>
        <end position="23"/>
    </location>
</feature>
<keyword evidence="3 5" id="KW-1133">Transmembrane helix</keyword>
<comment type="subcellular location">
    <subcellularLocation>
        <location evidence="1">Endomembrane system</location>
        <topology evidence="1">Multi-pass membrane protein</topology>
    </subcellularLocation>
</comment>
<keyword evidence="4 5" id="KW-0472">Membrane</keyword>
<evidence type="ECO:0000313" key="6">
    <source>
        <dbReference type="EMBL" id="MCU7549170.1"/>
    </source>
</evidence>
<dbReference type="GO" id="GO:0016740">
    <property type="term" value="F:transferase activity"/>
    <property type="evidence" value="ECO:0007669"/>
    <property type="project" value="UniProtKB-ARBA"/>
</dbReference>
<dbReference type="PANTHER" id="PTHR12714">
    <property type="entry name" value="PROTEIN-S ISOPRENYLCYSTEINE O-METHYLTRANSFERASE"/>
    <property type="match status" value="1"/>
</dbReference>
<dbReference type="InterPro" id="IPR007318">
    <property type="entry name" value="Phopholipid_MeTrfase"/>
</dbReference>
<dbReference type="EMBL" id="JAOTIF010000004">
    <property type="protein sequence ID" value="MCU7549170.1"/>
    <property type="molecule type" value="Genomic_DNA"/>
</dbReference>
<proteinExistence type="predicted"/>
<reference evidence="6" key="2">
    <citation type="submission" date="2023-04" db="EMBL/GenBank/DDBJ databases">
        <title>Paracnuella aquatica gen. nov., sp. nov., a member of the family Chitinophagaceae isolated from a hot spring.</title>
        <authorList>
            <person name="Wang C."/>
        </authorList>
    </citation>
    <scope>NUCLEOTIDE SEQUENCE</scope>
    <source>
        <strain evidence="6">LB-8</strain>
    </source>
</reference>
<evidence type="ECO:0000313" key="7">
    <source>
        <dbReference type="Proteomes" id="UP001155483"/>
    </source>
</evidence>
<dbReference type="Proteomes" id="UP001155483">
    <property type="component" value="Unassembled WGS sequence"/>
</dbReference>
<evidence type="ECO:0000256" key="1">
    <source>
        <dbReference type="ARBA" id="ARBA00004127"/>
    </source>
</evidence>
<gene>
    <name evidence="6" type="ORF">OCK74_08590</name>
</gene>
<dbReference type="GO" id="GO:0012505">
    <property type="term" value="C:endomembrane system"/>
    <property type="evidence" value="ECO:0007669"/>
    <property type="project" value="UniProtKB-SubCell"/>
</dbReference>
<reference evidence="6" key="1">
    <citation type="submission" date="2022-09" db="EMBL/GenBank/DDBJ databases">
        <authorList>
            <person name="Yuan C."/>
            <person name="Ke Z."/>
        </authorList>
    </citation>
    <scope>NUCLEOTIDE SEQUENCE</scope>
    <source>
        <strain evidence="6">LB-8</strain>
    </source>
</reference>
<organism evidence="6 7">
    <name type="scientific">Paraflavisolibacter caeni</name>
    <dbReference type="NCBI Taxonomy" id="2982496"/>
    <lineage>
        <taxon>Bacteria</taxon>
        <taxon>Pseudomonadati</taxon>
        <taxon>Bacteroidota</taxon>
        <taxon>Chitinophagia</taxon>
        <taxon>Chitinophagales</taxon>
        <taxon>Chitinophagaceae</taxon>
        <taxon>Paraflavisolibacter</taxon>
    </lineage>
</organism>
<feature type="transmembrane region" description="Helical" evidence="5">
    <location>
        <begin position="44"/>
        <end position="62"/>
    </location>
</feature>
<dbReference type="Pfam" id="PF04191">
    <property type="entry name" value="PEMT"/>
    <property type="match status" value="1"/>
</dbReference>